<sequence length="387" mass="44156">MPPEIWSSKRRWLFLAIDQLFAILVIAPLVIGFWRGTWSLLDIYITPEDPWRSHWITIGVGNCGLFLLAVFQDPLQRLHTNSKWKVVKMVMPRVYVYVGSLLSVCQWRGLWGGLDVFSGMTSSSYLHYGIAGQVFLWLFRSSKNIAGSPTQICVDTADDLYVCTSRFKVKRENRELYAWDQFFSSVVVWNALVLVWRGLWGLMDKHLLPEDELQSAWASVGIGTLGVLVNLPLQIVANLLYTRTRSFMLRVLLEEGLAILVSFATIQTWRGVWVIYDLQFLPDSYTLSCWLTHSIGMLLLMIGLCGSSNIGKGCSTSGDTEPFYGCLLDIEYFQYFFPKAAGRKMVREERNNNANQNGMSNKKNDILLEDRVSSECEKEPQTERIVA</sequence>
<evidence type="ECO:0008006" key="5">
    <source>
        <dbReference type="Google" id="ProtNLM"/>
    </source>
</evidence>
<reference evidence="3" key="3">
    <citation type="submission" date="2015-06" db="UniProtKB">
        <authorList>
            <consortium name="EnsemblMetazoa"/>
        </authorList>
    </citation>
    <scope>IDENTIFICATION</scope>
</reference>
<gene>
    <name evidence="2" type="ORF">CAPTEDRAFT_148107</name>
</gene>
<dbReference type="PANTHER" id="PTHR35270:SF2">
    <property type="entry name" value="FUSELESS, ISOFORM A"/>
    <property type="match status" value="1"/>
</dbReference>
<evidence type="ECO:0000256" key="1">
    <source>
        <dbReference type="SAM" id="Phobius"/>
    </source>
</evidence>
<dbReference type="EMBL" id="KB293112">
    <property type="protein sequence ID" value="ELU16529.1"/>
    <property type="molecule type" value="Genomic_DNA"/>
</dbReference>
<feature type="transmembrane region" description="Helical" evidence="1">
    <location>
        <begin position="116"/>
        <end position="139"/>
    </location>
</feature>
<organism evidence="2">
    <name type="scientific">Capitella teleta</name>
    <name type="common">Polychaete worm</name>
    <dbReference type="NCBI Taxonomy" id="283909"/>
    <lineage>
        <taxon>Eukaryota</taxon>
        <taxon>Metazoa</taxon>
        <taxon>Spiralia</taxon>
        <taxon>Lophotrochozoa</taxon>
        <taxon>Annelida</taxon>
        <taxon>Polychaeta</taxon>
        <taxon>Sedentaria</taxon>
        <taxon>Scolecida</taxon>
        <taxon>Capitellidae</taxon>
        <taxon>Capitella</taxon>
    </lineage>
</organism>
<dbReference type="EnsemblMetazoa" id="CapteT148107">
    <property type="protein sequence ID" value="CapteP148107"/>
    <property type="gene ID" value="CapteG148107"/>
</dbReference>
<dbReference type="HOGENOM" id="CLU_039224_0_0_1"/>
<feature type="transmembrane region" description="Helical" evidence="1">
    <location>
        <begin position="92"/>
        <end position="110"/>
    </location>
</feature>
<evidence type="ECO:0000313" key="2">
    <source>
        <dbReference type="EMBL" id="ELU16529.1"/>
    </source>
</evidence>
<keyword evidence="1" id="KW-0812">Transmembrane</keyword>
<name>R7VD04_CAPTE</name>
<dbReference type="OrthoDB" id="45313at2759"/>
<keyword evidence="4" id="KW-1185">Reference proteome</keyword>
<dbReference type="FunCoup" id="R7VD04">
    <property type="interactions" value="5"/>
</dbReference>
<evidence type="ECO:0000313" key="4">
    <source>
        <dbReference type="Proteomes" id="UP000014760"/>
    </source>
</evidence>
<reference evidence="2 4" key="2">
    <citation type="journal article" date="2013" name="Nature">
        <title>Insights into bilaterian evolution from three spiralian genomes.</title>
        <authorList>
            <person name="Simakov O."/>
            <person name="Marletaz F."/>
            <person name="Cho S.J."/>
            <person name="Edsinger-Gonzales E."/>
            <person name="Havlak P."/>
            <person name="Hellsten U."/>
            <person name="Kuo D.H."/>
            <person name="Larsson T."/>
            <person name="Lv J."/>
            <person name="Arendt D."/>
            <person name="Savage R."/>
            <person name="Osoegawa K."/>
            <person name="de Jong P."/>
            <person name="Grimwood J."/>
            <person name="Chapman J.A."/>
            <person name="Shapiro H."/>
            <person name="Aerts A."/>
            <person name="Otillar R.P."/>
            <person name="Terry A.Y."/>
            <person name="Boore J.L."/>
            <person name="Grigoriev I.V."/>
            <person name="Lindberg D.R."/>
            <person name="Seaver E.C."/>
            <person name="Weisblat D.A."/>
            <person name="Putnam N.H."/>
            <person name="Rokhsar D.S."/>
        </authorList>
    </citation>
    <scope>NUCLEOTIDE SEQUENCE</scope>
    <source>
        <strain evidence="2 4">I ESC-2004</strain>
    </source>
</reference>
<keyword evidence="1" id="KW-1133">Transmembrane helix</keyword>
<dbReference type="Pfam" id="PF15993">
    <property type="entry name" value="Fuseless"/>
    <property type="match status" value="1"/>
</dbReference>
<proteinExistence type="predicted"/>
<evidence type="ECO:0000313" key="3">
    <source>
        <dbReference type="EnsemblMetazoa" id="CapteP148107"/>
    </source>
</evidence>
<feature type="transmembrane region" description="Helical" evidence="1">
    <location>
        <begin position="252"/>
        <end position="273"/>
    </location>
</feature>
<feature type="transmembrane region" description="Helical" evidence="1">
    <location>
        <begin position="216"/>
        <end position="240"/>
    </location>
</feature>
<dbReference type="EMBL" id="AMQN01004302">
    <property type="status" value="NOT_ANNOTATED_CDS"/>
    <property type="molecule type" value="Genomic_DNA"/>
</dbReference>
<accession>R7VD04</accession>
<keyword evidence="1" id="KW-0472">Membrane</keyword>
<dbReference type="AlphaFoldDB" id="R7VD04"/>
<feature type="transmembrane region" description="Helical" evidence="1">
    <location>
        <begin position="285"/>
        <end position="305"/>
    </location>
</feature>
<feature type="transmembrane region" description="Helical" evidence="1">
    <location>
        <begin position="176"/>
        <end position="196"/>
    </location>
</feature>
<reference evidence="4" key="1">
    <citation type="submission" date="2012-12" db="EMBL/GenBank/DDBJ databases">
        <authorList>
            <person name="Hellsten U."/>
            <person name="Grimwood J."/>
            <person name="Chapman J.A."/>
            <person name="Shapiro H."/>
            <person name="Aerts A."/>
            <person name="Otillar R.P."/>
            <person name="Terry A.Y."/>
            <person name="Boore J.L."/>
            <person name="Simakov O."/>
            <person name="Marletaz F."/>
            <person name="Cho S.-J."/>
            <person name="Edsinger-Gonzales E."/>
            <person name="Havlak P."/>
            <person name="Kuo D.-H."/>
            <person name="Larsson T."/>
            <person name="Lv J."/>
            <person name="Arendt D."/>
            <person name="Savage R."/>
            <person name="Osoegawa K."/>
            <person name="de Jong P."/>
            <person name="Lindberg D.R."/>
            <person name="Seaver E.C."/>
            <person name="Weisblat D.A."/>
            <person name="Putnam N.H."/>
            <person name="Grigoriev I.V."/>
            <person name="Rokhsar D.S."/>
        </authorList>
    </citation>
    <scope>NUCLEOTIDE SEQUENCE</scope>
    <source>
        <strain evidence="4">I ESC-2004</strain>
    </source>
</reference>
<protein>
    <recommendedName>
        <fullName evidence="5">Fuseless</fullName>
    </recommendedName>
</protein>
<dbReference type="OMA" id="PLMRYAC"/>
<dbReference type="InterPro" id="IPR032751">
    <property type="entry name" value="Fuseless"/>
</dbReference>
<dbReference type="PANTHER" id="PTHR35270">
    <property type="entry name" value="FUSELESS, ISOFORM A"/>
    <property type="match status" value="1"/>
</dbReference>
<feature type="transmembrane region" description="Helical" evidence="1">
    <location>
        <begin position="12"/>
        <end position="34"/>
    </location>
</feature>
<feature type="transmembrane region" description="Helical" evidence="1">
    <location>
        <begin position="54"/>
        <end position="71"/>
    </location>
</feature>
<dbReference type="Proteomes" id="UP000014760">
    <property type="component" value="Unassembled WGS sequence"/>
</dbReference>